<comment type="function">
    <text evidence="7">Catalyzes the ATP-dependent amidation of deamido-NAD to form NAD. Uses L-glutamine as a nitrogen source.</text>
</comment>
<comment type="catalytic activity">
    <reaction evidence="7 8">
        <text>deamido-NAD(+) + L-glutamine + ATP + H2O = L-glutamate + AMP + diphosphate + NAD(+) + H(+)</text>
        <dbReference type="Rhea" id="RHEA:24384"/>
        <dbReference type="ChEBI" id="CHEBI:15377"/>
        <dbReference type="ChEBI" id="CHEBI:15378"/>
        <dbReference type="ChEBI" id="CHEBI:29985"/>
        <dbReference type="ChEBI" id="CHEBI:30616"/>
        <dbReference type="ChEBI" id="CHEBI:33019"/>
        <dbReference type="ChEBI" id="CHEBI:57540"/>
        <dbReference type="ChEBI" id="CHEBI:58359"/>
        <dbReference type="ChEBI" id="CHEBI:58437"/>
        <dbReference type="ChEBI" id="CHEBI:456215"/>
        <dbReference type="EC" id="6.3.5.1"/>
    </reaction>
</comment>
<proteinExistence type="inferred from homology"/>
<dbReference type="InterPro" id="IPR014729">
    <property type="entry name" value="Rossmann-like_a/b/a_fold"/>
</dbReference>
<dbReference type="InParanoid" id="A0A146G3D4"/>
<evidence type="ECO:0000256" key="2">
    <source>
        <dbReference type="ARBA" id="ARBA00007145"/>
    </source>
</evidence>
<dbReference type="InterPro" id="IPR036526">
    <property type="entry name" value="C-N_Hydrolase_sf"/>
</dbReference>
<name>A0A146G3D4_TERSA</name>
<dbReference type="EC" id="6.3.5.1" evidence="7 8"/>
<evidence type="ECO:0000256" key="3">
    <source>
        <dbReference type="ARBA" id="ARBA00022598"/>
    </source>
</evidence>
<feature type="active site" description="For glutaminase activity" evidence="7">
    <location>
        <position position="112"/>
    </location>
</feature>
<feature type="active site" description="Proton acceptor; for glutaminase activity" evidence="7">
    <location>
        <position position="41"/>
    </location>
</feature>
<comment type="similarity">
    <text evidence="9">Belongs to the NAD synthetase family.</text>
</comment>
<feature type="domain" description="CN hydrolase" evidence="10">
    <location>
        <begin position="1"/>
        <end position="255"/>
    </location>
</feature>
<dbReference type="Proteomes" id="UP000076023">
    <property type="component" value="Unassembled WGS sequence"/>
</dbReference>
<keyword evidence="3 7" id="KW-0436">Ligase</keyword>
<comment type="similarity">
    <text evidence="2 7 8">In the C-terminal section; belongs to the NAD synthetase family.</text>
</comment>
<dbReference type="CDD" id="cd07570">
    <property type="entry name" value="GAT_Gln-NAD-synth"/>
    <property type="match status" value="1"/>
</dbReference>
<evidence type="ECO:0000313" key="12">
    <source>
        <dbReference type="Proteomes" id="UP000076023"/>
    </source>
</evidence>
<feature type="binding site" evidence="7">
    <location>
        <position position="184"/>
    </location>
    <ligand>
        <name>L-glutamine</name>
        <dbReference type="ChEBI" id="CHEBI:58359"/>
    </ligand>
</feature>
<feature type="binding site" evidence="7">
    <location>
        <position position="190"/>
    </location>
    <ligand>
        <name>L-glutamine</name>
        <dbReference type="ChEBI" id="CHEBI:58359"/>
    </ligand>
</feature>
<organism evidence="11 12">
    <name type="scientific">Terrimicrobium sacchariphilum</name>
    <dbReference type="NCBI Taxonomy" id="690879"/>
    <lineage>
        <taxon>Bacteria</taxon>
        <taxon>Pseudomonadati</taxon>
        <taxon>Verrucomicrobiota</taxon>
        <taxon>Terrimicrobiia</taxon>
        <taxon>Terrimicrobiales</taxon>
        <taxon>Terrimicrobiaceae</taxon>
        <taxon>Terrimicrobium</taxon>
    </lineage>
</organism>
<dbReference type="InterPro" id="IPR003010">
    <property type="entry name" value="C-N_Hydrolase"/>
</dbReference>
<dbReference type="STRING" id="690879.TSACC_1107"/>
<keyword evidence="5 7" id="KW-0067">ATP-binding</keyword>
<dbReference type="GO" id="GO:0003952">
    <property type="term" value="F:NAD+ synthase (glutamine-hydrolyzing) activity"/>
    <property type="evidence" value="ECO:0007669"/>
    <property type="project" value="UniProtKB-UniRule"/>
</dbReference>
<dbReference type="UniPathway" id="UPA00253">
    <property type="reaction ID" value="UER00334"/>
</dbReference>
<dbReference type="AlphaFoldDB" id="A0A146G3D4"/>
<dbReference type="EMBL" id="BDCO01000001">
    <property type="protein sequence ID" value="GAT31557.1"/>
    <property type="molecule type" value="Genomic_DNA"/>
</dbReference>
<evidence type="ECO:0000256" key="7">
    <source>
        <dbReference type="HAMAP-Rule" id="MF_02090"/>
    </source>
</evidence>
<dbReference type="GO" id="GO:0005737">
    <property type="term" value="C:cytoplasm"/>
    <property type="evidence" value="ECO:0007669"/>
    <property type="project" value="InterPro"/>
</dbReference>
<dbReference type="Pfam" id="PF00795">
    <property type="entry name" value="CN_hydrolase"/>
    <property type="match status" value="1"/>
</dbReference>
<feature type="binding site" evidence="7">
    <location>
        <position position="399"/>
    </location>
    <ligand>
        <name>ATP</name>
        <dbReference type="ChEBI" id="CHEBI:30616"/>
    </ligand>
</feature>
<dbReference type="SUPFAM" id="SSF56317">
    <property type="entry name" value="Carbon-nitrogen hydrolase"/>
    <property type="match status" value="1"/>
</dbReference>
<feature type="binding site" evidence="7">
    <location>
        <position position="118"/>
    </location>
    <ligand>
        <name>L-glutamine</name>
        <dbReference type="ChEBI" id="CHEBI:58359"/>
    </ligand>
</feature>
<protein>
    <recommendedName>
        <fullName evidence="7 8">Glutamine-dependent NAD(+) synthetase</fullName>
        <ecNumber evidence="7 8">6.3.5.1</ecNumber>
    </recommendedName>
    <alternativeName>
        <fullName evidence="7 8">NAD(+) synthase [glutamine-hydrolyzing]</fullName>
    </alternativeName>
</protein>
<dbReference type="NCBIfam" id="TIGR00552">
    <property type="entry name" value="nadE"/>
    <property type="match status" value="1"/>
</dbReference>
<dbReference type="GO" id="GO:0004359">
    <property type="term" value="F:glutaminase activity"/>
    <property type="evidence" value="ECO:0007669"/>
    <property type="project" value="InterPro"/>
</dbReference>
<dbReference type="Gene3D" id="3.60.110.10">
    <property type="entry name" value="Carbon-nitrogen hydrolase"/>
    <property type="match status" value="1"/>
</dbReference>
<dbReference type="OrthoDB" id="9803818at2"/>
<comment type="pathway">
    <text evidence="1 7 8">Cofactor biosynthesis; NAD(+) biosynthesis; NAD(+) from deamido-NAD(+) (L-Gln route): step 1/1.</text>
</comment>
<dbReference type="PROSITE" id="PS50263">
    <property type="entry name" value="CN_HYDROLASE"/>
    <property type="match status" value="1"/>
</dbReference>
<keyword evidence="12" id="KW-1185">Reference proteome</keyword>
<evidence type="ECO:0000256" key="6">
    <source>
        <dbReference type="ARBA" id="ARBA00023027"/>
    </source>
</evidence>
<comment type="caution">
    <text evidence="11">The sequence shown here is derived from an EMBL/GenBank/DDBJ whole genome shotgun (WGS) entry which is preliminary data.</text>
</comment>
<feature type="binding site" evidence="7">
    <location>
        <position position="404"/>
    </location>
    <ligand>
        <name>deamido-NAD(+)</name>
        <dbReference type="ChEBI" id="CHEBI:58437"/>
        <note>ligand shared between two neighboring subunits</note>
    </ligand>
</feature>
<gene>
    <name evidence="7" type="primary">nadE</name>
    <name evidence="11" type="ORF">TSACC_1107</name>
</gene>
<evidence type="ECO:0000256" key="8">
    <source>
        <dbReference type="PIRNR" id="PIRNR006630"/>
    </source>
</evidence>
<feature type="binding site" evidence="7">
    <location>
        <position position="375"/>
    </location>
    <ligand>
        <name>deamido-NAD(+)</name>
        <dbReference type="ChEBI" id="CHEBI:58437"/>
        <note>ligand shared between two neighboring subunits</note>
    </ligand>
</feature>
<comment type="caution">
    <text evidence="7">Lacks conserved residue(s) required for the propagation of feature annotation.</text>
</comment>
<dbReference type="CDD" id="cd00553">
    <property type="entry name" value="NAD_synthase"/>
    <property type="match status" value="1"/>
</dbReference>
<dbReference type="RefSeq" id="WP_075077448.1">
    <property type="nucleotide sequence ID" value="NZ_BDCO01000001.1"/>
</dbReference>
<dbReference type="PIRSF" id="PIRSF006630">
    <property type="entry name" value="NADS_GAT"/>
    <property type="match status" value="1"/>
</dbReference>
<feature type="active site" description="Nucleophile; for glutaminase activity" evidence="7">
    <location>
        <position position="148"/>
    </location>
</feature>
<feature type="binding site" evidence="7">
    <location>
        <begin position="292"/>
        <end position="299"/>
    </location>
    <ligand>
        <name>ATP</name>
        <dbReference type="ChEBI" id="CHEBI:30616"/>
    </ligand>
</feature>
<dbReference type="GO" id="GO:0005524">
    <property type="term" value="F:ATP binding"/>
    <property type="evidence" value="ECO:0007669"/>
    <property type="project" value="UniProtKB-UniRule"/>
</dbReference>
<dbReference type="PANTHER" id="PTHR23090:SF9">
    <property type="entry name" value="GLUTAMINE-DEPENDENT NAD(+) SYNTHETASE"/>
    <property type="match status" value="1"/>
</dbReference>
<dbReference type="GO" id="GO:0008795">
    <property type="term" value="F:NAD+ synthase activity"/>
    <property type="evidence" value="ECO:0007669"/>
    <property type="project" value="UniProtKB-UniRule"/>
</dbReference>
<keyword evidence="6 7" id="KW-0520">NAD</keyword>
<feature type="binding site" evidence="7">
    <location>
        <position position="514"/>
    </location>
    <ligand>
        <name>deamido-NAD(+)</name>
        <dbReference type="ChEBI" id="CHEBI:58437"/>
        <note>ligand shared between two neighboring subunits</note>
    </ligand>
</feature>
<evidence type="ECO:0000256" key="9">
    <source>
        <dbReference type="RuleBase" id="RU003811"/>
    </source>
</evidence>
<evidence type="ECO:0000313" key="11">
    <source>
        <dbReference type="EMBL" id="GAT31557.1"/>
    </source>
</evidence>
<dbReference type="InterPro" id="IPR014445">
    <property type="entry name" value="Gln-dep_NAD_synthase"/>
</dbReference>
<evidence type="ECO:0000256" key="5">
    <source>
        <dbReference type="ARBA" id="ARBA00022840"/>
    </source>
</evidence>
<dbReference type="FunFam" id="3.40.50.620:FF:000106">
    <property type="entry name" value="Glutamine-dependent NAD(+) synthetase"/>
    <property type="match status" value="1"/>
</dbReference>
<dbReference type="NCBIfam" id="NF010588">
    <property type="entry name" value="PRK13981.1"/>
    <property type="match status" value="1"/>
</dbReference>
<dbReference type="Gene3D" id="3.40.50.620">
    <property type="entry name" value="HUPs"/>
    <property type="match status" value="1"/>
</dbReference>
<dbReference type="SUPFAM" id="SSF52402">
    <property type="entry name" value="Adenine nucleotide alpha hydrolases-like"/>
    <property type="match status" value="1"/>
</dbReference>
<dbReference type="PANTHER" id="PTHR23090">
    <property type="entry name" value="NH 3 /GLUTAMINE-DEPENDENT NAD + SYNTHETASE"/>
    <property type="match status" value="1"/>
</dbReference>
<sequence>MKIGFAQLNTTVGDFAGNCERILSAYKKLASEGADIILTPELSITGYPPQDLLFKSQFVPRNLEALAELQKAVTRAALVVGFVDLNTSSHGKPFRNAAAVLQPGIQPAIVHKTLLPTYDVFDEARYFEPAVHHSPVEIRGESFGVTICEDIWTGEYLPRPLYANDPVRELTAAGVAAILNLSASPFALGKPRQRTAMIEELARKYEIPFYYCNAVGGNDQLVFDGNSLAVSASGKTFWRGASFTEELSVIDENDLQEGLKPARSDMADLYDALVLGLRDYMGKCGFKSCVLGLSGGIDSALTAVLAAEAVGRSNVLGVAMPTQYSSQHSVGDAELLARNLGIRYLKIPIQESFQAFLGQMNPVFEGLKEDTTEENMQARLRGLTLMSLSNKFGSLLLTTGNKSELAVGYCTLYGDMCGGLAVISDVPKTVVYELSEYINRNGDIIPRNTIVKPPSAELRPDQKDQDTLPPYDLLDSILSLYVEENLSGADIIQKGFDADTVRWIIRRVDLNEYKREQAAPGLKVTGRAFGMGRRMPIAQKFVA</sequence>
<dbReference type="GO" id="GO:0009435">
    <property type="term" value="P:NAD+ biosynthetic process"/>
    <property type="evidence" value="ECO:0007669"/>
    <property type="project" value="UniProtKB-UniRule"/>
</dbReference>
<evidence type="ECO:0000256" key="1">
    <source>
        <dbReference type="ARBA" id="ARBA00005188"/>
    </source>
</evidence>
<dbReference type="InterPro" id="IPR003694">
    <property type="entry name" value="NAD_synthase"/>
</dbReference>
<evidence type="ECO:0000259" key="10">
    <source>
        <dbReference type="PROSITE" id="PS50263"/>
    </source>
</evidence>
<dbReference type="Pfam" id="PF02540">
    <property type="entry name" value="NAD_synthase"/>
    <property type="match status" value="1"/>
</dbReference>
<dbReference type="InterPro" id="IPR022310">
    <property type="entry name" value="NAD/GMP_synthase"/>
</dbReference>
<dbReference type="HAMAP" id="MF_02090">
    <property type="entry name" value="NadE_glutamine_dep"/>
    <property type="match status" value="1"/>
</dbReference>
<evidence type="ECO:0000256" key="4">
    <source>
        <dbReference type="ARBA" id="ARBA00022741"/>
    </source>
</evidence>
<keyword evidence="4 7" id="KW-0547">Nucleotide-binding</keyword>
<accession>A0A146G3D4</accession>
<reference evidence="12" key="1">
    <citation type="journal article" date="2017" name="Genome Announc.">
        <title>Draft Genome Sequence of Terrimicrobium sacchariphilum NM-5T, a Facultative Anaerobic Soil Bacterium of the Class Spartobacteria.</title>
        <authorList>
            <person name="Qiu Y.L."/>
            <person name="Tourlousse D.M."/>
            <person name="Matsuura N."/>
            <person name="Ohashi A."/>
            <person name="Sekiguchi Y."/>
        </authorList>
    </citation>
    <scope>NUCLEOTIDE SEQUENCE [LARGE SCALE GENOMIC DNA]</scope>
    <source>
        <strain evidence="12">NM-5</strain>
    </source>
</reference>